<keyword evidence="4" id="KW-1185">Reference proteome</keyword>
<feature type="signal peptide" evidence="1">
    <location>
        <begin position="1"/>
        <end position="22"/>
    </location>
</feature>
<feature type="chain" id="PRO_5047225667" evidence="1">
    <location>
        <begin position="23"/>
        <end position="275"/>
    </location>
</feature>
<protein>
    <submittedName>
        <fullName evidence="3">PepSY domain-containing protein</fullName>
    </submittedName>
</protein>
<dbReference type="Pfam" id="PF03413">
    <property type="entry name" value="PepSY"/>
    <property type="match status" value="3"/>
</dbReference>
<dbReference type="Proteomes" id="UP001596109">
    <property type="component" value="Unassembled WGS sequence"/>
</dbReference>
<evidence type="ECO:0000259" key="2">
    <source>
        <dbReference type="Pfam" id="PF03413"/>
    </source>
</evidence>
<evidence type="ECO:0000313" key="3">
    <source>
        <dbReference type="EMBL" id="MFC5589447.1"/>
    </source>
</evidence>
<proteinExistence type="predicted"/>
<gene>
    <name evidence="3" type="ORF">ACFPRA_11145</name>
</gene>
<feature type="domain" description="PepSY" evidence="2">
    <location>
        <begin position="37"/>
        <end position="91"/>
    </location>
</feature>
<organism evidence="3 4">
    <name type="scientific">Sporosarcina soli</name>
    <dbReference type="NCBI Taxonomy" id="334736"/>
    <lineage>
        <taxon>Bacteria</taxon>
        <taxon>Bacillati</taxon>
        <taxon>Bacillota</taxon>
        <taxon>Bacilli</taxon>
        <taxon>Bacillales</taxon>
        <taxon>Caryophanaceae</taxon>
        <taxon>Sporosarcina</taxon>
    </lineage>
</organism>
<feature type="domain" description="PepSY" evidence="2">
    <location>
        <begin position="127"/>
        <end position="182"/>
    </location>
</feature>
<dbReference type="InterPro" id="IPR025711">
    <property type="entry name" value="PepSY"/>
</dbReference>
<dbReference type="EMBL" id="JBHSNO010000005">
    <property type="protein sequence ID" value="MFC5589447.1"/>
    <property type="molecule type" value="Genomic_DNA"/>
</dbReference>
<reference evidence="4" key="1">
    <citation type="journal article" date="2019" name="Int. J. Syst. Evol. Microbiol.">
        <title>The Global Catalogue of Microorganisms (GCM) 10K type strain sequencing project: providing services to taxonomists for standard genome sequencing and annotation.</title>
        <authorList>
            <consortium name="The Broad Institute Genomics Platform"/>
            <consortium name="The Broad Institute Genome Sequencing Center for Infectious Disease"/>
            <person name="Wu L."/>
            <person name="Ma J."/>
        </authorList>
    </citation>
    <scope>NUCLEOTIDE SEQUENCE [LARGE SCALE GENOMIC DNA]</scope>
    <source>
        <strain evidence="4">CGMCC 4.1434</strain>
    </source>
</reference>
<dbReference type="Gene3D" id="3.10.450.40">
    <property type="match status" value="3"/>
</dbReference>
<keyword evidence="1" id="KW-0732">Signal</keyword>
<evidence type="ECO:0000256" key="1">
    <source>
        <dbReference type="SAM" id="SignalP"/>
    </source>
</evidence>
<accession>A0ABW0TJT4</accession>
<evidence type="ECO:0000313" key="4">
    <source>
        <dbReference type="Proteomes" id="UP001596109"/>
    </source>
</evidence>
<sequence length="275" mass="30570">MKKWMFIPALAGAVAIGGVALANDTPTDKVSAMEGLMTLQEAKDLALQQYGGKVTEIELEQKKSGYVYDVEVKSNGIEYDLDIDAKTGKIVLDSQSTDKRSAQQATATNTLKVDESTKPRVADAKLLTSDQAIAIAKKKANGTVTKVELDSDDGRQHYDIEFKDGTYEYDFEIDAVTGKILEFEKDRDDDDKKVNKQATTSKVAGTKQAMLTKEQAIAIAMKQAKGTVTDFELDDDDDRQVYEIEIEDGTYEYDFEIDAFTGEVLKFEKDDRYDD</sequence>
<dbReference type="RefSeq" id="WP_381434139.1">
    <property type="nucleotide sequence ID" value="NZ_JBHSNO010000005.1"/>
</dbReference>
<comment type="caution">
    <text evidence="3">The sequence shown here is derived from an EMBL/GenBank/DDBJ whole genome shotgun (WGS) entry which is preliminary data.</text>
</comment>
<name>A0ABW0TJT4_9BACL</name>
<feature type="domain" description="PepSY" evidence="2">
    <location>
        <begin position="211"/>
        <end position="267"/>
    </location>
</feature>